<dbReference type="InParanoid" id="A0A251V1M6"/>
<evidence type="ECO:0000313" key="1">
    <source>
        <dbReference type="EMBL" id="OTG29016.1"/>
    </source>
</evidence>
<organism evidence="1 2">
    <name type="scientific">Helianthus annuus</name>
    <name type="common">Common sunflower</name>
    <dbReference type="NCBI Taxonomy" id="4232"/>
    <lineage>
        <taxon>Eukaryota</taxon>
        <taxon>Viridiplantae</taxon>
        <taxon>Streptophyta</taxon>
        <taxon>Embryophyta</taxon>
        <taxon>Tracheophyta</taxon>
        <taxon>Spermatophyta</taxon>
        <taxon>Magnoliopsida</taxon>
        <taxon>eudicotyledons</taxon>
        <taxon>Gunneridae</taxon>
        <taxon>Pentapetalae</taxon>
        <taxon>asterids</taxon>
        <taxon>campanulids</taxon>
        <taxon>Asterales</taxon>
        <taxon>Asteraceae</taxon>
        <taxon>Asteroideae</taxon>
        <taxon>Heliantheae alliance</taxon>
        <taxon>Heliantheae</taxon>
        <taxon>Helianthus</taxon>
    </lineage>
</organism>
<dbReference type="AlphaFoldDB" id="A0A251V1M6"/>
<dbReference type="Proteomes" id="UP000215914">
    <property type="component" value="Chromosome 4"/>
</dbReference>
<accession>A0A251V1M6</accession>
<gene>
    <name evidence="1" type="ORF">HannXRQ_Chr04g0117641</name>
</gene>
<dbReference type="EMBL" id="CM007893">
    <property type="protein sequence ID" value="OTG29016.1"/>
    <property type="molecule type" value="Genomic_DNA"/>
</dbReference>
<name>A0A251V1M6_HELAN</name>
<proteinExistence type="predicted"/>
<evidence type="ECO:0000313" key="2">
    <source>
        <dbReference type="Proteomes" id="UP000215914"/>
    </source>
</evidence>
<reference evidence="2" key="1">
    <citation type="journal article" date="2017" name="Nature">
        <title>The sunflower genome provides insights into oil metabolism, flowering and Asterid evolution.</title>
        <authorList>
            <person name="Badouin H."/>
            <person name="Gouzy J."/>
            <person name="Grassa C.J."/>
            <person name="Murat F."/>
            <person name="Staton S.E."/>
            <person name="Cottret L."/>
            <person name="Lelandais-Briere C."/>
            <person name="Owens G.L."/>
            <person name="Carrere S."/>
            <person name="Mayjonade B."/>
            <person name="Legrand L."/>
            <person name="Gill N."/>
            <person name="Kane N.C."/>
            <person name="Bowers J.E."/>
            <person name="Hubner S."/>
            <person name="Bellec A."/>
            <person name="Berard A."/>
            <person name="Berges H."/>
            <person name="Blanchet N."/>
            <person name="Boniface M.C."/>
            <person name="Brunel D."/>
            <person name="Catrice O."/>
            <person name="Chaidir N."/>
            <person name="Claudel C."/>
            <person name="Donnadieu C."/>
            <person name="Faraut T."/>
            <person name="Fievet G."/>
            <person name="Helmstetter N."/>
            <person name="King M."/>
            <person name="Knapp S.J."/>
            <person name="Lai Z."/>
            <person name="Le Paslier M.C."/>
            <person name="Lippi Y."/>
            <person name="Lorenzon L."/>
            <person name="Mandel J.R."/>
            <person name="Marage G."/>
            <person name="Marchand G."/>
            <person name="Marquand E."/>
            <person name="Bret-Mestries E."/>
            <person name="Morien E."/>
            <person name="Nambeesan S."/>
            <person name="Nguyen T."/>
            <person name="Pegot-Espagnet P."/>
            <person name="Pouilly N."/>
            <person name="Raftis F."/>
            <person name="Sallet E."/>
            <person name="Schiex T."/>
            <person name="Thomas J."/>
            <person name="Vandecasteele C."/>
            <person name="Vares D."/>
            <person name="Vear F."/>
            <person name="Vautrin S."/>
            <person name="Crespi M."/>
            <person name="Mangin B."/>
            <person name="Burke J.M."/>
            <person name="Salse J."/>
            <person name="Munos S."/>
            <person name="Vincourt P."/>
            <person name="Rieseberg L.H."/>
            <person name="Langlade N.B."/>
        </authorList>
    </citation>
    <scope>NUCLEOTIDE SEQUENCE [LARGE SCALE GENOMIC DNA]</scope>
    <source>
        <strain evidence="2">cv. SF193</strain>
    </source>
</reference>
<protein>
    <submittedName>
        <fullName evidence="1">Uncharacterized protein</fullName>
    </submittedName>
</protein>
<sequence length="84" mass="9813">MDEMEPQDDGKRSMVKWAMNMPNRSVLGIFRDFDRVYGGGRQCVASSNLVLEISKMASFLHKMHTETMLYSTFLSCRFHWLCRS</sequence>
<keyword evidence="2" id="KW-1185">Reference proteome</keyword>